<evidence type="ECO:0000313" key="2">
    <source>
        <dbReference type="Proteomes" id="UP000076858"/>
    </source>
</evidence>
<dbReference type="Proteomes" id="UP000076858">
    <property type="component" value="Unassembled WGS sequence"/>
</dbReference>
<reference evidence="1 2" key="1">
    <citation type="submission" date="2016-03" db="EMBL/GenBank/DDBJ databases">
        <title>EvidentialGene: Evidence-directed Construction of Genes on Genomes.</title>
        <authorList>
            <person name="Gilbert D.G."/>
            <person name="Choi J.-H."/>
            <person name="Mockaitis K."/>
            <person name="Colbourne J."/>
            <person name="Pfrender M."/>
        </authorList>
    </citation>
    <scope>NUCLEOTIDE SEQUENCE [LARGE SCALE GENOMIC DNA]</scope>
    <source>
        <strain evidence="1 2">Xinb3</strain>
        <tissue evidence="1">Complete organism</tissue>
    </source>
</reference>
<dbReference type="AlphaFoldDB" id="A0A164IPA5"/>
<evidence type="ECO:0000313" key="1">
    <source>
        <dbReference type="EMBL" id="KZS01470.1"/>
    </source>
</evidence>
<comment type="caution">
    <text evidence="1">The sequence shown here is derived from an EMBL/GenBank/DDBJ whole genome shotgun (WGS) entry which is preliminary data.</text>
</comment>
<accession>A0A164IPA5</accession>
<protein>
    <submittedName>
        <fullName evidence="1">Uncharacterized protein</fullName>
    </submittedName>
</protein>
<keyword evidence="2" id="KW-1185">Reference proteome</keyword>
<name>A0A164IPA5_9CRUS</name>
<proteinExistence type="predicted"/>
<organism evidence="1 2">
    <name type="scientific">Daphnia magna</name>
    <dbReference type="NCBI Taxonomy" id="35525"/>
    <lineage>
        <taxon>Eukaryota</taxon>
        <taxon>Metazoa</taxon>
        <taxon>Ecdysozoa</taxon>
        <taxon>Arthropoda</taxon>
        <taxon>Crustacea</taxon>
        <taxon>Branchiopoda</taxon>
        <taxon>Diplostraca</taxon>
        <taxon>Cladocera</taxon>
        <taxon>Anomopoda</taxon>
        <taxon>Daphniidae</taxon>
        <taxon>Daphnia</taxon>
    </lineage>
</organism>
<gene>
    <name evidence="1" type="ORF">APZ42_001863</name>
</gene>
<dbReference type="EMBL" id="LRGB01006792">
    <property type="protein sequence ID" value="KZS01470.1"/>
    <property type="molecule type" value="Genomic_DNA"/>
</dbReference>
<sequence length="70" mass="8210">MCENVPAPYFVTQPRNESGAIANWPVAIEFQIMDVSFDGNLFDFERHCESDTNKILRTFLFIIFLFWFAV</sequence>